<protein>
    <recommendedName>
        <fullName evidence="3">Virus attachment protein p12 family protein</fullName>
    </recommendedName>
</protein>
<dbReference type="HOGENOM" id="CLU_197468_8_0_9"/>
<reference evidence="1 2" key="2">
    <citation type="journal article" date="2012" name="Stand. Genomic Sci.">
        <title>Complete Genome Sequence of Clostridium clariflavum DSM 19732.</title>
        <authorList>
            <person name="Izquierdo J.A."/>
            <person name="Goodwin L."/>
            <person name="Davenport K.W."/>
            <person name="Teshima H."/>
            <person name="Bruce D."/>
            <person name="Detter C."/>
            <person name="Tapia R."/>
            <person name="Han S."/>
            <person name="Land M."/>
            <person name="Hauser L."/>
            <person name="Jeffries C.D."/>
            <person name="Han J."/>
            <person name="Pitluck S."/>
            <person name="Nolan M."/>
            <person name="Chen A."/>
            <person name="Huntemann M."/>
            <person name="Mavromatis K."/>
            <person name="Mikhailova N."/>
            <person name="Liolios K."/>
            <person name="Woyke T."/>
            <person name="Lynd L.R."/>
        </authorList>
    </citation>
    <scope>NUCLEOTIDE SEQUENCE [LARGE SCALE GENOMIC DNA]</scope>
    <source>
        <strain evidence="2">DSM 19732 / NBRC 101661 / EBR45</strain>
    </source>
</reference>
<dbReference type="KEGG" id="ccl:Clocl_2987"/>
<dbReference type="RefSeq" id="WP_014256071.1">
    <property type="nucleotide sequence ID" value="NC_016627.1"/>
</dbReference>
<evidence type="ECO:0008006" key="3">
    <source>
        <dbReference type="Google" id="ProtNLM"/>
    </source>
</evidence>
<evidence type="ECO:0000313" key="2">
    <source>
        <dbReference type="Proteomes" id="UP000005435"/>
    </source>
</evidence>
<dbReference type="Pfam" id="PF12669">
    <property type="entry name" value="FeoB_associated"/>
    <property type="match status" value="1"/>
</dbReference>
<proteinExistence type="predicted"/>
<dbReference type="EMBL" id="CP003065">
    <property type="protein sequence ID" value="AEV69525.1"/>
    <property type="molecule type" value="Genomic_DNA"/>
</dbReference>
<organism evidence="1 2">
    <name type="scientific">Acetivibrio clariflavus (strain DSM 19732 / NBRC 101661 / EBR45)</name>
    <name type="common">Clostridium clariflavum</name>
    <dbReference type="NCBI Taxonomy" id="720554"/>
    <lineage>
        <taxon>Bacteria</taxon>
        <taxon>Bacillati</taxon>
        <taxon>Bacillota</taxon>
        <taxon>Clostridia</taxon>
        <taxon>Eubacteriales</taxon>
        <taxon>Oscillospiraceae</taxon>
        <taxon>Acetivibrio</taxon>
    </lineage>
</organism>
<keyword evidence="2" id="KW-1185">Reference proteome</keyword>
<reference evidence="2" key="1">
    <citation type="submission" date="2011-12" db="EMBL/GenBank/DDBJ databases">
        <title>Complete sequence of Clostridium clariflavum DSM 19732.</title>
        <authorList>
            <consortium name="US DOE Joint Genome Institute"/>
            <person name="Lucas S."/>
            <person name="Han J."/>
            <person name="Lapidus A."/>
            <person name="Cheng J.-F."/>
            <person name="Goodwin L."/>
            <person name="Pitluck S."/>
            <person name="Peters L."/>
            <person name="Teshima H."/>
            <person name="Detter J.C."/>
            <person name="Han C."/>
            <person name="Tapia R."/>
            <person name="Land M."/>
            <person name="Hauser L."/>
            <person name="Kyrpides N."/>
            <person name="Ivanova N."/>
            <person name="Pagani I."/>
            <person name="Kitzmiller T."/>
            <person name="Lynd L."/>
            <person name="Izquierdo J."/>
            <person name="Woyke T."/>
        </authorList>
    </citation>
    <scope>NUCLEOTIDE SEQUENCE [LARGE SCALE GENOMIC DNA]</scope>
    <source>
        <strain evidence="2">DSM 19732 / NBRC 101661 / EBR45</strain>
    </source>
</reference>
<name>G8LU93_ACECE</name>
<dbReference type="AlphaFoldDB" id="G8LU93"/>
<sequence precursor="true">MATVIVSIILFGAFVLAGYNTYKKYKNKGSCCCCSGCPSETECNKLKVKSES</sequence>
<dbReference type="STRING" id="720554.Clocl_2987"/>
<accession>G8LU93</accession>
<evidence type="ECO:0000313" key="1">
    <source>
        <dbReference type="EMBL" id="AEV69525.1"/>
    </source>
</evidence>
<dbReference type="Proteomes" id="UP000005435">
    <property type="component" value="Chromosome"/>
</dbReference>
<gene>
    <name evidence="1" type="ordered locus">Clocl_2987</name>
</gene>